<sequence>MQILILDKLTKGYGDHTVLEQVSFHLNQGERAALVGENGAGKSTLLKLAASWELPDEGEVRVGLSARVGYLPQTVEVRGGLSIGGYLDAALGEIRELQAEMDQLTAALGSGGQEPEQADVLLAAYGMAAERFEALGGYEADYRTAIALDGLGLGSMPRERGVDTLSGGEKRRLALAGLLASAPDCLLLDEPTNHLDEQAIRWLESYIAGYQGTILFASHDRLFMNRTVNRMIEIDEATRRCTFYTGNYDAYREQKRLERLRWEEEYEREQEEIRELRHQAKDKGYRVAYNRPATDRDKFITKFQGERVQRRISQNIRKAEKQLERILDNPVPRPPEPLSFRIRLDRGGADGAGGESSLHVSGLVCAVEEGRPLFAPLSFSLQGPQRLLIAGPNGTGKTTLLRVLTGEWEAMAGRVVLSSESRIGYLEQERQLSPEDCAKTVLELYREGRIGYLEDHTRELLDTGLFRPGELDRKAGVLSPGQLRKLSLARLIVDQPDILLLDEPTNHLSLELVEQLEQAIHRFPGPVLMVSHDRWLIGQFADHVLYLTPGNLRSSE</sequence>
<dbReference type="PANTHER" id="PTHR42855:SF2">
    <property type="entry name" value="DRUG RESISTANCE ABC TRANSPORTER,ATP-BINDING PROTEIN"/>
    <property type="match status" value="1"/>
</dbReference>
<dbReference type="InterPro" id="IPR027417">
    <property type="entry name" value="P-loop_NTPase"/>
</dbReference>
<reference evidence="5 6" key="1">
    <citation type="submission" date="2024-04" db="EMBL/GenBank/DDBJ databases">
        <title>draft genome sequnece of Paenibacillus filicis.</title>
        <authorList>
            <person name="Kim D.-U."/>
        </authorList>
    </citation>
    <scope>NUCLEOTIDE SEQUENCE [LARGE SCALE GENOMIC DNA]</scope>
    <source>
        <strain evidence="5 6">KACC14197</strain>
    </source>
</reference>
<dbReference type="InterPro" id="IPR003593">
    <property type="entry name" value="AAA+_ATPase"/>
</dbReference>
<comment type="caution">
    <text evidence="5">The sequence shown here is derived from an EMBL/GenBank/DDBJ whole genome shotgun (WGS) entry which is preliminary data.</text>
</comment>
<dbReference type="PROSITE" id="PS00211">
    <property type="entry name" value="ABC_TRANSPORTER_1"/>
    <property type="match status" value="2"/>
</dbReference>
<dbReference type="InterPro" id="IPR003439">
    <property type="entry name" value="ABC_transporter-like_ATP-bd"/>
</dbReference>
<name>A0ABU9DQS4_9BACL</name>
<dbReference type="PANTHER" id="PTHR42855">
    <property type="entry name" value="ABC TRANSPORTER ATP-BINDING SUBUNIT"/>
    <property type="match status" value="1"/>
</dbReference>
<dbReference type="PROSITE" id="PS50893">
    <property type="entry name" value="ABC_TRANSPORTER_2"/>
    <property type="match status" value="2"/>
</dbReference>
<accession>A0ABU9DQS4</accession>
<keyword evidence="1" id="KW-0547">Nucleotide-binding</keyword>
<dbReference type="InterPro" id="IPR017871">
    <property type="entry name" value="ABC_transporter-like_CS"/>
</dbReference>
<dbReference type="GO" id="GO:0005524">
    <property type="term" value="F:ATP binding"/>
    <property type="evidence" value="ECO:0007669"/>
    <property type="project" value="UniProtKB-KW"/>
</dbReference>
<proteinExistence type="predicted"/>
<evidence type="ECO:0000259" key="4">
    <source>
        <dbReference type="PROSITE" id="PS50893"/>
    </source>
</evidence>
<feature type="coiled-coil region" evidence="3">
    <location>
        <begin position="252"/>
        <end position="283"/>
    </location>
</feature>
<dbReference type="Pfam" id="PF00005">
    <property type="entry name" value="ABC_tran"/>
    <property type="match status" value="2"/>
</dbReference>
<keyword evidence="6" id="KW-1185">Reference proteome</keyword>
<dbReference type="Proteomes" id="UP001469365">
    <property type="component" value="Unassembled WGS sequence"/>
</dbReference>
<dbReference type="EMBL" id="JBBPCC010000019">
    <property type="protein sequence ID" value="MEK8131201.1"/>
    <property type="molecule type" value="Genomic_DNA"/>
</dbReference>
<dbReference type="Gene3D" id="3.40.50.300">
    <property type="entry name" value="P-loop containing nucleotide triphosphate hydrolases"/>
    <property type="match status" value="2"/>
</dbReference>
<protein>
    <submittedName>
        <fullName evidence="5">ABC-F family ATP-binding cassette domain-containing protein</fullName>
    </submittedName>
</protein>
<keyword evidence="2 5" id="KW-0067">ATP-binding</keyword>
<feature type="domain" description="ABC transporter" evidence="4">
    <location>
        <begin position="4"/>
        <end position="270"/>
    </location>
</feature>
<evidence type="ECO:0000256" key="1">
    <source>
        <dbReference type="ARBA" id="ARBA00022741"/>
    </source>
</evidence>
<evidence type="ECO:0000313" key="6">
    <source>
        <dbReference type="Proteomes" id="UP001469365"/>
    </source>
</evidence>
<dbReference type="SMART" id="SM00382">
    <property type="entry name" value="AAA"/>
    <property type="match status" value="2"/>
</dbReference>
<feature type="domain" description="ABC transporter" evidence="4">
    <location>
        <begin position="358"/>
        <end position="556"/>
    </location>
</feature>
<organism evidence="5 6">
    <name type="scientific">Paenibacillus filicis</name>
    <dbReference type="NCBI Taxonomy" id="669464"/>
    <lineage>
        <taxon>Bacteria</taxon>
        <taxon>Bacillati</taxon>
        <taxon>Bacillota</taxon>
        <taxon>Bacilli</taxon>
        <taxon>Bacillales</taxon>
        <taxon>Paenibacillaceae</taxon>
        <taxon>Paenibacillus</taxon>
    </lineage>
</organism>
<dbReference type="NCBIfam" id="NF000355">
    <property type="entry name" value="ribo_prot_ABC_F"/>
    <property type="match status" value="1"/>
</dbReference>
<dbReference type="InterPro" id="IPR051309">
    <property type="entry name" value="ABCF_ATPase"/>
</dbReference>
<evidence type="ECO:0000256" key="3">
    <source>
        <dbReference type="SAM" id="Coils"/>
    </source>
</evidence>
<dbReference type="SUPFAM" id="SSF52540">
    <property type="entry name" value="P-loop containing nucleoside triphosphate hydrolases"/>
    <property type="match status" value="2"/>
</dbReference>
<dbReference type="CDD" id="cd03221">
    <property type="entry name" value="ABCF_EF-3"/>
    <property type="match status" value="2"/>
</dbReference>
<dbReference type="RefSeq" id="WP_341418329.1">
    <property type="nucleotide sequence ID" value="NZ_JBBPCC010000019.1"/>
</dbReference>
<keyword evidence="3" id="KW-0175">Coiled coil</keyword>
<gene>
    <name evidence="5" type="ORF">WMW72_25165</name>
</gene>
<evidence type="ECO:0000313" key="5">
    <source>
        <dbReference type="EMBL" id="MEK8131201.1"/>
    </source>
</evidence>
<evidence type="ECO:0000256" key="2">
    <source>
        <dbReference type="ARBA" id="ARBA00022840"/>
    </source>
</evidence>